<dbReference type="EMBL" id="QRMS01000001">
    <property type="protein sequence ID" value="RHJ89861.1"/>
    <property type="molecule type" value="Genomic_DNA"/>
</dbReference>
<evidence type="ECO:0000256" key="2">
    <source>
        <dbReference type="ARBA" id="ARBA00022670"/>
    </source>
</evidence>
<dbReference type="GO" id="GO:0008234">
    <property type="term" value="F:cysteine-type peptidase activity"/>
    <property type="evidence" value="ECO:0007669"/>
    <property type="project" value="UniProtKB-KW"/>
</dbReference>
<evidence type="ECO:0000259" key="10">
    <source>
        <dbReference type="PROSITE" id="PS51935"/>
    </source>
</evidence>
<dbReference type="PANTHER" id="PTHR47053:SF1">
    <property type="entry name" value="MUREIN DD-ENDOPEPTIDASE MEPH-RELATED"/>
    <property type="match status" value="1"/>
</dbReference>
<dbReference type="Gene3D" id="2.20.230.10">
    <property type="entry name" value="Resuscitation-promoting factor rpfb"/>
    <property type="match status" value="1"/>
</dbReference>
<name>A0A415E7X5_9FIRM</name>
<evidence type="ECO:0000313" key="11">
    <source>
        <dbReference type="EMBL" id="RHJ89861.1"/>
    </source>
</evidence>
<dbReference type="InterPro" id="IPR011098">
    <property type="entry name" value="G5_dom"/>
</dbReference>
<organism evidence="11 12">
    <name type="scientific">Emergencia timonensis</name>
    <dbReference type="NCBI Taxonomy" id="1776384"/>
    <lineage>
        <taxon>Bacteria</taxon>
        <taxon>Bacillati</taxon>
        <taxon>Bacillota</taxon>
        <taxon>Clostridia</taxon>
        <taxon>Peptostreptococcales</taxon>
        <taxon>Anaerovoracaceae</taxon>
        <taxon>Emergencia</taxon>
    </lineage>
</organism>
<dbReference type="PROSITE" id="PS51109">
    <property type="entry name" value="G5"/>
    <property type="match status" value="1"/>
</dbReference>
<dbReference type="CDD" id="cd00118">
    <property type="entry name" value="LysM"/>
    <property type="match status" value="1"/>
</dbReference>
<dbReference type="Proteomes" id="UP000284841">
    <property type="component" value="Unassembled WGS sequence"/>
</dbReference>
<dbReference type="InterPro" id="IPR051202">
    <property type="entry name" value="Peptidase_C40"/>
</dbReference>
<evidence type="ECO:0000259" key="9">
    <source>
        <dbReference type="PROSITE" id="PS51782"/>
    </source>
</evidence>
<dbReference type="PROSITE" id="PS51935">
    <property type="entry name" value="NLPC_P60"/>
    <property type="match status" value="1"/>
</dbReference>
<dbReference type="RefSeq" id="WP_067540835.1">
    <property type="nucleotide sequence ID" value="NZ_AP025567.1"/>
</dbReference>
<dbReference type="Pfam" id="PF07501">
    <property type="entry name" value="G5"/>
    <property type="match status" value="1"/>
</dbReference>
<keyword evidence="4" id="KW-0677">Repeat</keyword>
<dbReference type="PROSITE" id="PS51782">
    <property type="entry name" value="LYSM"/>
    <property type="match status" value="1"/>
</dbReference>
<keyword evidence="5" id="KW-0378">Hydrolase</keyword>
<proteinExistence type="inferred from homology"/>
<dbReference type="SUPFAM" id="SSF54106">
    <property type="entry name" value="LysM domain"/>
    <property type="match status" value="1"/>
</dbReference>
<keyword evidence="7" id="KW-0472">Membrane</keyword>
<comment type="similarity">
    <text evidence="1">Belongs to the peptidase C40 family.</text>
</comment>
<dbReference type="OrthoDB" id="9809488at2"/>
<dbReference type="STRING" id="1776384.GCA_900086585_03220"/>
<dbReference type="AlphaFoldDB" id="A0A415E7X5"/>
<dbReference type="SMART" id="SM01208">
    <property type="entry name" value="G5"/>
    <property type="match status" value="1"/>
</dbReference>
<dbReference type="Pfam" id="PF01476">
    <property type="entry name" value="LysM"/>
    <property type="match status" value="1"/>
</dbReference>
<keyword evidence="6" id="KW-0788">Thiol protease</keyword>
<dbReference type="SUPFAM" id="SSF54001">
    <property type="entry name" value="Cysteine proteinases"/>
    <property type="match status" value="1"/>
</dbReference>
<keyword evidence="7" id="KW-1133">Transmembrane helix</keyword>
<feature type="domain" description="LysM" evidence="9">
    <location>
        <begin position="120"/>
        <end position="164"/>
    </location>
</feature>
<evidence type="ECO:0000256" key="7">
    <source>
        <dbReference type="SAM" id="Phobius"/>
    </source>
</evidence>
<keyword evidence="3" id="KW-0732">Signal</keyword>
<dbReference type="GO" id="GO:0006508">
    <property type="term" value="P:proteolysis"/>
    <property type="evidence" value="ECO:0007669"/>
    <property type="project" value="UniProtKB-KW"/>
</dbReference>
<keyword evidence="2" id="KW-0645">Protease</keyword>
<sequence>MNILEQIKSKKYVIAGAFVLAIAVLGAAVFTTVKAYAVEEYWAVQIGSKTAAVLNSESSAKKVIKEVKNHYIEEGAQVKAITCDPAMKAVKKTYKASKKPKVSSVDNAVEYILTGTKKRVTYTVKSGDSPWTIASKYDVTVREILNMNEEKDFSALYPGDKLKLYKINPMVTVTAKQQITTEETIAYETVTKESSEVLKNTTIVEQKGSNGKKKITKLVTTENGKTVKTEVQESKVIKSPTKRVIVKGTGILSAPTDGKTYQGDGQAVAQYALKFVGNPYVYGGVSLTDGADCSGFVLSVYKYFGITMAHDAGVMRSYGKEVSLAEAQPGDLVCYYGHVGIYIGGGQIVHAVNERLGIAVTGTSYIGPVMTVRRIVE</sequence>
<dbReference type="InterPro" id="IPR036779">
    <property type="entry name" value="LysM_dom_sf"/>
</dbReference>
<protein>
    <submittedName>
        <fullName evidence="11">LysM peptidoglycan-binding domain-containing protein</fullName>
    </submittedName>
</protein>
<reference evidence="11 12" key="1">
    <citation type="submission" date="2018-08" db="EMBL/GenBank/DDBJ databases">
        <title>A genome reference for cultivated species of the human gut microbiota.</title>
        <authorList>
            <person name="Zou Y."/>
            <person name="Xue W."/>
            <person name="Luo G."/>
        </authorList>
    </citation>
    <scope>NUCLEOTIDE SEQUENCE [LARGE SCALE GENOMIC DNA]</scope>
    <source>
        <strain evidence="11 12">AM07-24</strain>
    </source>
</reference>
<evidence type="ECO:0000256" key="5">
    <source>
        <dbReference type="ARBA" id="ARBA00022801"/>
    </source>
</evidence>
<dbReference type="SMART" id="SM00257">
    <property type="entry name" value="LysM"/>
    <property type="match status" value="1"/>
</dbReference>
<accession>A0A415E7X5</accession>
<dbReference type="InterPro" id="IPR018392">
    <property type="entry name" value="LysM"/>
</dbReference>
<evidence type="ECO:0000256" key="1">
    <source>
        <dbReference type="ARBA" id="ARBA00007074"/>
    </source>
</evidence>
<feature type="transmembrane region" description="Helical" evidence="7">
    <location>
        <begin position="12"/>
        <end position="30"/>
    </location>
</feature>
<evidence type="ECO:0000313" key="12">
    <source>
        <dbReference type="Proteomes" id="UP000284841"/>
    </source>
</evidence>
<gene>
    <name evidence="11" type="ORF">DW099_04665</name>
</gene>
<dbReference type="PANTHER" id="PTHR47053">
    <property type="entry name" value="MUREIN DD-ENDOPEPTIDASE MEPH-RELATED"/>
    <property type="match status" value="1"/>
</dbReference>
<dbReference type="InterPro" id="IPR000064">
    <property type="entry name" value="NLP_P60_dom"/>
</dbReference>
<dbReference type="InterPro" id="IPR038765">
    <property type="entry name" value="Papain-like_cys_pep_sf"/>
</dbReference>
<keyword evidence="7" id="KW-0812">Transmembrane</keyword>
<dbReference type="GeneID" id="83005529"/>
<feature type="domain" description="G5" evidence="8">
    <location>
        <begin position="171"/>
        <end position="251"/>
    </location>
</feature>
<evidence type="ECO:0000256" key="4">
    <source>
        <dbReference type="ARBA" id="ARBA00022737"/>
    </source>
</evidence>
<dbReference type="Gene3D" id="3.90.1720.10">
    <property type="entry name" value="endopeptidase domain like (from Nostoc punctiforme)"/>
    <property type="match status" value="1"/>
</dbReference>
<evidence type="ECO:0000256" key="6">
    <source>
        <dbReference type="ARBA" id="ARBA00022807"/>
    </source>
</evidence>
<dbReference type="Pfam" id="PF00877">
    <property type="entry name" value="NLPC_P60"/>
    <property type="match status" value="1"/>
</dbReference>
<evidence type="ECO:0000256" key="3">
    <source>
        <dbReference type="ARBA" id="ARBA00022729"/>
    </source>
</evidence>
<comment type="caution">
    <text evidence="11">The sequence shown here is derived from an EMBL/GenBank/DDBJ whole genome shotgun (WGS) entry which is preliminary data.</text>
</comment>
<evidence type="ECO:0000259" key="8">
    <source>
        <dbReference type="PROSITE" id="PS51109"/>
    </source>
</evidence>
<dbReference type="Gene3D" id="3.10.350.10">
    <property type="entry name" value="LysM domain"/>
    <property type="match status" value="1"/>
</dbReference>
<keyword evidence="12" id="KW-1185">Reference proteome</keyword>
<feature type="domain" description="NlpC/P60" evidence="10">
    <location>
        <begin position="262"/>
        <end position="377"/>
    </location>
</feature>